<dbReference type="OrthoDB" id="7361126at2"/>
<organism evidence="2 3">
    <name type="scientific">Puniceispirillum marinum (strain IMCC1322)</name>
    <dbReference type="NCBI Taxonomy" id="488538"/>
    <lineage>
        <taxon>Bacteria</taxon>
        <taxon>Pseudomonadati</taxon>
        <taxon>Pseudomonadota</taxon>
        <taxon>Alphaproteobacteria</taxon>
        <taxon>Candidatus Puniceispirillales</taxon>
        <taxon>Candidatus Puniceispirillaceae</taxon>
        <taxon>Candidatus Puniceispirillum</taxon>
    </lineage>
</organism>
<dbReference type="KEGG" id="apb:SAR116_0853"/>
<name>D5BS49_PUNMI</name>
<feature type="compositionally biased region" description="Acidic residues" evidence="1">
    <location>
        <begin position="321"/>
        <end position="330"/>
    </location>
</feature>
<evidence type="ECO:0000256" key="1">
    <source>
        <dbReference type="SAM" id="MobiDB-lite"/>
    </source>
</evidence>
<evidence type="ECO:0000313" key="3">
    <source>
        <dbReference type="Proteomes" id="UP000007460"/>
    </source>
</evidence>
<feature type="region of interest" description="Disordered" evidence="1">
    <location>
        <begin position="289"/>
        <end position="337"/>
    </location>
</feature>
<feature type="region of interest" description="Disordered" evidence="1">
    <location>
        <begin position="199"/>
        <end position="248"/>
    </location>
</feature>
<proteinExistence type="predicted"/>
<protein>
    <submittedName>
        <fullName evidence="2">AAA ATPase containing von Willebrand factor type A (VWA) domain-like protein</fullName>
    </submittedName>
</protein>
<sequence length="337" mass="36472">MARTTLSNSAGPGSSTPLAPQTIKVRDAVIAKCDDQSLDEMNEFVKGLLDRETDELKRLGILAARVYILRQRIMALMESGALKSNDKQLDFIDPAPAVADDNLDDFSDLDSDVKDTNWMRVRIIENCEVNGVRFPSGVVIDVHADDAAKLIEFEKAELQATDVNDKPLPEMIASAADLSDIPDDLIDISDELTDISEDMLKESDDTLDATDGLPDASDDMMDISGELDGEAENPLDTPTDDIIAENDIMPEDIPNEIDLTAPLFEDNNDENEVSPSDDIADNEAIAAAVADKMPKASASSPDGEPVETTEEDLLAGLQELTDLDEIEAGSDDSKKDS</sequence>
<accession>D5BS49</accession>
<gene>
    <name evidence="2" type="ordered locus">SAR116_0853</name>
</gene>
<feature type="compositionally biased region" description="Acidic residues" evidence="1">
    <location>
        <begin position="216"/>
        <end position="248"/>
    </location>
</feature>
<dbReference type="RefSeq" id="WP_013045725.1">
    <property type="nucleotide sequence ID" value="NC_014010.1"/>
</dbReference>
<dbReference type="EMBL" id="CP001751">
    <property type="protein sequence ID" value="ADE39096.1"/>
    <property type="molecule type" value="Genomic_DNA"/>
</dbReference>
<feature type="compositionally biased region" description="Acidic residues" evidence="1">
    <location>
        <begin position="304"/>
        <end position="313"/>
    </location>
</feature>
<dbReference type="HOGENOM" id="CLU_823546_0_0_5"/>
<keyword evidence="3" id="KW-1185">Reference proteome</keyword>
<dbReference type="Proteomes" id="UP000007460">
    <property type="component" value="Chromosome"/>
</dbReference>
<evidence type="ECO:0000313" key="2">
    <source>
        <dbReference type="EMBL" id="ADE39096.1"/>
    </source>
</evidence>
<reference evidence="2 3" key="1">
    <citation type="journal article" date="2010" name="J. Bacteriol.">
        <title>Complete genome sequence of "Candidatus Puniceispirillum marinum" IMCC1322, a representative of the SAR116 clade in the Alphaproteobacteria.</title>
        <authorList>
            <person name="Oh H.M."/>
            <person name="Kwon K.K."/>
            <person name="Kang I."/>
            <person name="Kang S.G."/>
            <person name="Lee J.H."/>
            <person name="Kim S.J."/>
            <person name="Cho J.C."/>
        </authorList>
    </citation>
    <scope>NUCLEOTIDE SEQUENCE [LARGE SCALE GENOMIC DNA]</scope>
    <source>
        <strain evidence="2 3">IMCC1322</strain>
    </source>
</reference>
<dbReference type="AlphaFoldDB" id="D5BS49"/>
<dbReference type="STRING" id="488538.SAR116_0853"/>
<dbReference type="eggNOG" id="ENOG5033I98">
    <property type="taxonomic scope" value="Bacteria"/>
</dbReference>